<feature type="domain" description="BPL/LPL catalytic" evidence="4">
    <location>
        <begin position="71"/>
        <end position="261"/>
    </location>
</feature>
<gene>
    <name evidence="3" type="primary">birA</name>
    <name evidence="5" type="ORF">DCC39_05955</name>
</gene>
<dbReference type="SUPFAM" id="SSF46785">
    <property type="entry name" value="Winged helix' DNA-binding domain"/>
    <property type="match status" value="1"/>
</dbReference>
<dbReference type="PANTHER" id="PTHR12835:SF5">
    <property type="entry name" value="BIOTIN--PROTEIN LIGASE"/>
    <property type="match status" value="1"/>
</dbReference>
<dbReference type="GO" id="GO:0003677">
    <property type="term" value="F:DNA binding"/>
    <property type="evidence" value="ECO:0007669"/>
    <property type="project" value="UniProtKB-UniRule"/>
</dbReference>
<evidence type="ECO:0000259" key="4">
    <source>
        <dbReference type="PROSITE" id="PS51733"/>
    </source>
</evidence>
<dbReference type="GO" id="GO:0005737">
    <property type="term" value="C:cytoplasm"/>
    <property type="evidence" value="ECO:0007669"/>
    <property type="project" value="TreeGrafter"/>
</dbReference>
<dbReference type="Pfam" id="PF03099">
    <property type="entry name" value="BPL_LplA_LipB"/>
    <property type="match status" value="1"/>
</dbReference>
<keyword evidence="3" id="KW-0238">DNA-binding</keyword>
<dbReference type="InterPro" id="IPR013196">
    <property type="entry name" value="HTH_11"/>
</dbReference>
<keyword evidence="3" id="KW-0804">Transcription</keyword>
<comment type="caution">
    <text evidence="3">Lacks conserved residue(s) required for the propagation of feature annotation.</text>
</comment>
<dbReference type="InterPro" id="IPR030855">
    <property type="entry name" value="Bifunct_BirA"/>
</dbReference>
<dbReference type="NCBIfam" id="TIGR00121">
    <property type="entry name" value="birA_ligase"/>
    <property type="match status" value="1"/>
</dbReference>
<dbReference type="OrthoDB" id="9807064at2"/>
<sequence>MVQSIREKLLAMLLENKDTYISGQMISEKLGCSRTAVWKHISELKKEGYEVEGLQKRGYRLISTPNNIRPHDIKSNLKTKFIGQKIVFQEVVTSTQELAQKLAQEGAKEGTVVVAEQQIKGRGRLGRTWESPKGSGIWMSLIIRPNIPPFQAPQLTLLTAVAIVQGIKKATGISCEIKWPNDILINGRKIVGILTEMQAESDRVQSIIIGMGMNVNTTSFPDSLKQKATSLLIENDGKEINRAQLLQAIFEQFEILYIEYLKNGFEVIKLRWESYAVSLGKIITARTLTGEITGYAKGITDQGVLLLEDYEGKTHEIYSADIEISSQS</sequence>
<dbReference type="GO" id="GO:0009249">
    <property type="term" value="P:protein lipoylation"/>
    <property type="evidence" value="ECO:0007669"/>
    <property type="project" value="UniProtKB-ARBA"/>
</dbReference>
<dbReference type="GO" id="GO:0004077">
    <property type="term" value="F:biotin--[biotin carboxyl-carrier protein] ligase activity"/>
    <property type="evidence" value="ECO:0007669"/>
    <property type="project" value="UniProtKB-UniRule"/>
</dbReference>
<keyword evidence="3" id="KW-0067">ATP-binding</keyword>
<dbReference type="InterPro" id="IPR036390">
    <property type="entry name" value="WH_DNA-bd_sf"/>
</dbReference>
<dbReference type="InterPro" id="IPR036388">
    <property type="entry name" value="WH-like_DNA-bd_sf"/>
</dbReference>
<dbReference type="GO" id="GO:0016740">
    <property type="term" value="F:transferase activity"/>
    <property type="evidence" value="ECO:0007669"/>
    <property type="project" value="UniProtKB-ARBA"/>
</dbReference>
<dbReference type="GO" id="GO:0006355">
    <property type="term" value="P:regulation of DNA-templated transcription"/>
    <property type="evidence" value="ECO:0007669"/>
    <property type="project" value="UniProtKB-UniRule"/>
</dbReference>
<evidence type="ECO:0000256" key="2">
    <source>
        <dbReference type="ARBA" id="ARBA00023267"/>
    </source>
</evidence>
<evidence type="ECO:0000313" key="6">
    <source>
        <dbReference type="Proteomes" id="UP000245998"/>
    </source>
</evidence>
<comment type="catalytic activity">
    <reaction evidence="3">
        <text>biotin + L-lysyl-[protein] + ATP = N(6)-biotinyl-L-lysyl-[protein] + AMP + diphosphate + H(+)</text>
        <dbReference type="Rhea" id="RHEA:11756"/>
        <dbReference type="Rhea" id="RHEA-COMP:9752"/>
        <dbReference type="Rhea" id="RHEA-COMP:10505"/>
        <dbReference type="ChEBI" id="CHEBI:15378"/>
        <dbReference type="ChEBI" id="CHEBI:29969"/>
        <dbReference type="ChEBI" id="CHEBI:30616"/>
        <dbReference type="ChEBI" id="CHEBI:33019"/>
        <dbReference type="ChEBI" id="CHEBI:57586"/>
        <dbReference type="ChEBI" id="CHEBI:83144"/>
        <dbReference type="ChEBI" id="CHEBI:456215"/>
        <dbReference type="EC" id="6.3.4.15"/>
    </reaction>
</comment>
<reference evidence="5 6" key="1">
    <citation type="submission" date="2018-04" db="EMBL/GenBank/DDBJ databases">
        <title>Camelliibacillus theae gen. nov., sp. nov., isolated from Pu'er tea.</title>
        <authorList>
            <person name="Niu L."/>
        </authorList>
    </citation>
    <scope>NUCLEOTIDE SEQUENCE [LARGE SCALE GENOMIC DNA]</scope>
    <source>
        <strain evidence="5 6">T8</strain>
    </source>
</reference>
<accession>A0A2U1K505</accession>
<comment type="caution">
    <text evidence="5">The sequence shown here is derived from an EMBL/GenBank/DDBJ whole genome shotgun (WGS) entry which is preliminary data.</text>
</comment>
<dbReference type="EMBL" id="QCZG01000009">
    <property type="protein sequence ID" value="PWA12345.1"/>
    <property type="molecule type" value="Genomic_DNA"/>
</dbReference>
<evidence type="ECO:0000256" key="3">
    <source>
        <dbReference type="HAMAP-Rule" id="MF_00978"/>
    </source>
</evidence>
<feature type="DNA-binding region" description="H-T-H motif" evidence="3">
    <location>
        <begin position="23"/>
        <end position="42"/>
    </location>
</feature>
<dbReference type="Gene3D" id="3.30.930.10">
    <property type="entry name" value="Bira Bifunctional Protein, Domain 2"/>
    <property type="match status" value="1"/>
</dbReference>
<keyword evidence="6" id="KW-1185">Reference proteome</keyword>
<dbReference type="Proteomes" id="UP000245998">
    <property type="component" value="Unassembled WGS sequence"/>
</dbReference>
<evidence type="ECO:0000256" key="1">
    <source>
        <dbReference type="ARBA" id="ARBA00022598"/>
    </source>
</evidence>
<keyword evidence="3" id="KW-0678">Repressor</keyword>
<dbReference type="PROSITE" id="PS51733">
    <property type="entry name" value="BPL_LPL_CATALYTIC"/>
    <property type="match status" value="1"/>
</dbReference>
<organism evidence="5 6">
    <name type="scientific">Pueribacillus theae</name>
    <dbReference type="NCBI Taxonomy" id="2171751"/>
    <lineage>
        <taxon>Bacteria</taxon>
        <taxon>Bacillati</taxon>
        <taxon>Bacillota</taxon>
        <taxon>Bacilli</taxon>
        <taxon>Bacillales</taxon>
        <taxon>Bacillaceae</taxon>
        <taxon>Pueribacillus</taxon>
    </lineage>
</organism>
<proteinExistence type="inferred from homology"/>
<dbReference type="AlphaFoldDB" id="A0A2U1K505"/>
<dbReference type="InterPro" id="IPR004408">
    <property type="entry name" value="Biotin_CoA_COase_ligase"/>
</dbReference>
<dbReference type="EC" id="6.3.4.15" evidence="3"/>
<keyword evidence="2 3" id="KW-0092">Biotin</keyword>
<dbReference type="Pfam" id="PF02237">
    <property type="entry name" value="BPL_C"/>
    <property type="match status" value="1"/>
</dbReference>
<dbReference type="InterPro" id="IPR004143">
    <property type="entry name" value="BPL_LPL_catalytic"/>
</dbReference>
<dbReference type="InterPro" id="IPR003142">
    <property type="entry name" value="BPL_C"/>
</dbReference>
<dbReference type="Gene3D" id="1.10.10.10">
    <property type="entry name" value="Winged helix-like DNA-binding domain superfamily/Winged helix DNA-binding domain"/>
    <property type="match status" value="1"/>
</dbReference>
<comment type="function">
    <text evidence="3">Acts both as a biotin--[acetyl-CoA-carboxylase] ligase and a repressor.</text>
</comment>
<comment type="similarity">
    <text evidence="3">Belongs to the biotin--protein ligase family.</text>
</comment>
<feature type="binding site" evidence="3">
    <location>
        <begin position="122"/>
        <end position="124"/>
    </location>
    <ligand>
        <name>biotin</name>
        <dbReference type="ChEBI" id="CHEBI:57586"/>
    </ligand>
</feature>
<protein>
    <recommendedName>
        <fullName evidence="3">Bifunctional ligase/repressor BirA</fullName>
    </recommendedName>
    <alternativeName>
        <fullName evidence="3">Biotin--[acetyl-CoA-carboxylase] ligase</fullName>
        <ecNumber evidence="3">6.3.4.15</ecNumber>
    </alternativeName>
    <alternativeName>
        <fullName evidence="3">Biotin--protein ligase</fullName>
    </alternativeName>
    <alternativeName>
        <fullName evidence="3">Biotin-[acetyl-CoA carboxylase] synthetase</fullName>
    </alternativeName>
</protein>
<dbReference type="InterPro" id="IPR045864">
    <property type="entry name" value="aa-tRNA-synth_II/BPL/LPL"/>
</dbReference>
<dbReference type="HAMAP" id="MF_00978">
    <property type="entry name" value="Bifunct_BirA"/>
    <property type="match status" value="1"/>
</dbReference>
<keyword evidence="3" id="KW-0805">Transcription regulation</keyword>
<dbReference type="CDD" id="cd16442">
    <property type="entry name" value="BPL"/>
    <property type="match status" value="1"/>
</dbReference>
<dbReference type="SUPFAM" id="SSF55681">
    <property type="entry name" value="Class II aaRS and biotin synthetases"/>
    <property type="match status" value="1"/>
</dbReference>
<feature type="binding site" evidence="3">
    <location>
        <position position="118"/>
    </location>
    <ligand>
        <name>biotin</name>
        <dbReference type="ChEBI" id="CHEBI:57586"/>
    </ligand>
</feature>
<evidence type="ECO:0000313" key="5">
    <source>
        <dbReference type="EMBL" id="PWA12345.1"/>
    </source>
</evidence>
<keyword evidence="3" id="KW-0547">Nucleotide-binding</keyword>
<keyword evidence="1 3" id="KW-0436">Ligase</keyword>
<dbReference type="PANTHER" id="PTHR12835">
    <property type="entry name" value="BIOTIN PROTEIN LIGASE"/>
    <property type="match status" value="1"/>
</dbReference>
<feature type="binding site" evidence="3">
    <location>
        <position position="189"/>
    </location>
    <ligand>
        <name>biotin</name>
        <dbReference type="ChEBI" id="CHEBI:57586"/>
    </ligand>
</feature>
<name>A0A2U1K505_9BACI</name>
<dbReference type="Pfam" id="PF08279">
    <property type="entry name" value="HTH_11"/>
    <property type="match status" value="1"/>
</dbReference>
<dbReference type="Gene3D" id="2.30.30.100">
    <property type="match status" value="1"/>
</dbReference>
<dbReference type="GO" id="GO:0005524">
    <property type="term" value="F:ATP binding"/>
    <property type="evidence" value="ECO:0007669"/>
    <property type="project" value="UniProtKB-UniRule"/>
</dbReference>